<comment type="caution">
    <text evidence="11">The sequence shown here is derived from an EMBL/GenBank/DDBJ whole genome shotgun (WGS) entry which is preliminary data.</text>
</comment>
<evidence type="ECO:0000256" key="10">
    <source>
        <dbReference type="SAM" id="Phobius"/>
    </source>
</evidence>
<evidence type="ECO:0000256" key="7">
    <source>
        <dbReference type="ARBA" id="ARBA00022989"/>
    </source>
</evidence>
<comment type="subcellular location">
    <subcellularLocation>
        <location evidence="1">Endomembrane system</location>
        <topology evidence="1">Multi-pass membrane protein</topology>
    </subcellularLocation>
    <subcellularLocation>
        <location evidence="3">Endoplasmic reticulum membrane</location>
    </subcellularLocation>
    <subcellularLocation>
        <location evidence="2">Nucleus envelope</location>
    </subcellularLocation>
</comment>
<evidence type="ECO:0000313" key="11">
    <source>
        <dbReference type="EMBL" id="KAK8895790.1"/>
    </source>
</evidence>
<organism evidence="11 12">
    <name type="scientific">Tritrichomonas musculus</name>
    <dbReference type="NCBI Taxonomy" id="1915356"/>
    <lineage>
        <taxon>Eukaryota</taxon>
        <taxon>Metamonada</taxon>
        <taxon>Parabasalia</taxon>
        <taxon>Tritrichomonadida</taxon>
        <taxon>Tritrichomonadidae</taxon>
        <taxon>Tritrichomonas</taxon>
    </lineage>
</organism>
<reference evidence="11 12" key="1">
    <citation type="submission" date="2024-04" db="EMBL/GenBank/DDBJ databases">
        <title>Tritrichomonas musculus Genome.</title>
        <authorList>
            <person name="Alves-Ferreira E."/>
            <person name="Grigg M."/>
            <person name="Lorenzi H."/>
            <person name="Galac M."/>
        </authorList>
    </citation>
    <scope>NUCLEOTIDE SEQUENCE [LARGE SCALE GENOMIC DNA]</scope>
    <source>
        <strain evidence="11 12">EAF2021</strain>
    </source>
</reference>
<comment type="similarity">
    <text evidence="4">Belongs to the TMEM43 family.</text>
</comment>
<dbReference type="Pfam" id="PF07787">
    <property type="entry name" value="TMEM43"/>
    <property type="match status" value="1"/>
</dbReference>
<evidence type="ECO:0000256" key="8">
    <source>
        <dbReference type="ARBA" id="ARBA00023136"/>
    </source>
</evidence>
<feature type="transmembrane region" description="Helical" evidence="10">
    <location>
        <begin position="6"/>
        <end position="27"/>
    </location>
</feature>
<keyword evidence="12" id="KW-1185">Reference proteome</keyword>
<dbReference type="Proteomes" id="UP001470230">
    <property type="component" value="Unassembled WGS sequence"/>
</dbReference>
<feature type="transmembrane region" description="Helical" evidence="10">
    <location>
        <begin position="328"/>
        <end position="354"/>
    </location>
</feature>
<dbReference type="InterPro" id="IPR012430">
    <property type="entry name" value="TMEM43_fam"/>
</dbReference>
<evidence type="ECO:0000256" key="2">
    <source>
        <dbReference type="ARBA" id="ARBA00004259"/>
    </source>
</evidence>
<keyword evidence="9" id="KW-0539">Nucleus</keyword>
<dbReference type="EMBL" id="JAPFFF010000002">
    <property type="protein sequence ID" value="KAK8895790.1"/>
    <property type="molecule type" value="Genomic_DNA"/>
</dbReference>
<dbReference type="PANTHER" id="PTHR13416">
    <property type="match status" value="1"/>
</dbReference>
<feature type="transmembrane region" description="Helical" evidence="10">
    <location>
        <begin position="366"/>
        <end position="386"/>
    </location>
</feature>
<keyword evidence="5 10" id="KW-0812">Transmembrane</keyword>
<evidence type="ECO:0000256" key="5">
    <source>
        <dbReference type="ARBA" id="ARBA00022692"/>
    </source>
</evidence>
<name>A0ABR2L0M2_9EUKA</name>
<evidence type="ECO:0008006" key="13">
    <source>
        <dbReference type="Google" id="ProtNLM"/>
    </source>
</evidence>
<evidence type="ECO:0000256" key="3">
    <source>
        <dbReference type="ARBA" id="ARBA00004586"/>
    </source>
</evidence>
<keyword evidence="8 10" id="KW-0472">Membrane</keyword>
<evidence type="ECO:0000313" key="12">
    <source>
        <dbReference type="Proteomes" id="UP001470230"/>
    </source>
</evidence>
<protein>
    <recommendedName>
        <fullName evidence="13">Transmembrane protein</fullName>
    </recommendedName>
</protein>
<evidence type="ECO:0000256" key="9">
    <source>
        <dbReference type="ARBA" id="ARBA00023242"/>
    </source>
</evidence>
<keyword evidence="6" id="KW-0256">Endoplasmic reticulum</keyword>
<keyword evidence="7 10" id="KW-1133">Transmembrane helix</keyword>
<accession>A0ABR2L0M2</accession>
<gene>
    <name evidence="11" type="ORF">M9Y10_013675</name>
</gene>
<dbReference type="PANTHER" id="PTHR13416:SF2">
    <property type="entry name" value="TRANSMEMBRANE PROTEIN 43"/>
    <property type="match status" value="1"/>
</dbReference>
<sequence length="396" mass="46123">MFRTGISIVTIANIVKFLFLFALYSIAEYTDAFYPNMVHSILKNTTSINPYNMTNITGFVYFSITGAHYPTIYDEYLNLTVHGAVIKRRVRYCQYNEKSGSNNIFVTSSSINTYEKKWVPEYINSSNFVDKNFVNPPLEITVSETDTFNNMKIGDLSIPSSFYTNNLVFYYFEPDELGIINFTYSNASSYFDFIQKGYFYHSASSKSSIEILDKIQSDFKRQGEKYDDILFESQSKLFEKCHPGDVRIRYLLYAPLNVTYFGYVKNFTLDVKIIDGVRFGTSMRGIKQNLESLIQIYTPDDSYDAFSDIIFFPRSILKIRIAFQIWRVIANLFIGDSLKTCYWIFAAALANLAYRSLFWDVWYLDFSIWSTTLLTFLSIGLLFGVWKIQLWQQNQN</sequence>
<evidence type="ECO:0000256" key="4">
    <source>
        <dbReference type="ARBA" id="ARBA00006627"/>
    </source>
</evidence>
<evidence type="ECO:0000256" key="1">
    <source>
        <dbReference type="ARBA" id="ARBA00004127"/>
    </source>
</evidence>
<proteinExistence type="inferred from homology"/>
<evidence type="ECO:0000256" key="6">
    <source>
        <dbReference type="ARBA" id="ARBA00022824"/>
    </source>
</evidence>